<reference evidence="1 2" key="1">
    <citation type="submission" date="2015-01" db="EMBL/GenBank/DDBJ databases">
        <authorList>
            <person name="Filippidou S."/>
            <person name="Jeanneret N."/>
            <person name="Russel-Delif L."/>
            <person name="Junier T."/>
            <person name="Wunderlin T."/>
            <person name="Molina V."/>
            <person name="Johnson S.L."/>
            <person name="Davenport K.W."/>
            <person name="Chain P.S."/>
            <person name="Dorador C."/>
            <person name="Junier P."/>
        </authorList>
    </citation>
    <scope>NUCLEOTIDE SEQUENCE [LARGE SCALE GENOMIC DNA]</scope>
    <source>
        <strain evidence="1 2">Et7/4</strain>
    </source>
</reference>
<sequence>MSKNKNYKRGRELEYRIKKELTNAGFFGATRSAGSHGVFDVVAVAPLSYVLFVQAKRTKEKLNPETAYKEDLEKCRELAKVLPRETQLELWVWTDHKGWTDKLVIKQAGELYNKGVDAR</sequence>
<name>A0A0D8BS99_GEOKU</name>
<evidence type="ECO:0000313" key="1">
    <source>
        <dbReference type="EMBL" id="KJE27036.1"/>
    </source>
</evidence>
<proteinExistence type="predicted"/>
<protein>
    <submittedName>
        <fullName evidence="1">Archaeal holliday junction resolvase family protein</fullName>
    </submittedName>
</protein>
<dbReference type="InterPro" id="IPR011856">
    <property type="entry name" value="tRNA_endonuc-like_dom_sf"/>
</dbReference>
<comment type="caution">
    <text evidence="1">The sequence shown here is derived from an EMBL/GenBank/DDBJ whole genome shotgun (WGS) entry which is preliminary data.</text>
</comment>
<accession>A0A0D8BS99</accession>
<dbReference type="Proteomes" id="UP000032522">
    <property type="component" value="Unassembled WGS sequence"/>
</dbReference>
<dbReference type="RefSeq" id="WP_044732479.1">
    <property type="nucleotide sequence ID" value="NZ_JYBP01000003.1"/>
</dbReference>
<dbReference type="AlphaFoldDB" id="A0A0D8BS99"/>
<dbReference type="PATRIC" id="fig|1462.6.peg.3250"/>
<gene>
    <name evidence="1" type="ORF">LG52_2973</name>
</gene>
<dbReference type="EMBL" id="JYBP01000003">
    <property type="protein sequence ID" value="KJE27036.1"/>
    <property type="molecule type" value="Genomic_DNA"/>
</dbReference>
<dbReference type="GO" id="GO:0003676">
    <property type="term" value="F:nucleic acid binding"/>
    <property type="evidence" value="ECO:0007669"/>
    <property type="project" value="InterPro"/>
</dbReference>
<organism evidence="1 2">
    <name type="scientific">Geobacillus kaustophilus</name>
    <dbReference type="NCBI Taxonomy" id="1462"/>
    <lineage>
        <taxon>Bacteria</taxon>
        <taxon>Bacillati</taxon>
        <taxon>Bacillota</taxon>
        <taxon>Bacilli</taxon>
        <taxon>Bacillales</taxon>
        <taxon>Anoxybacillaceae</taxon>
        <taxon>Geobacillus</taxon>
        <taxon>Geobacillus thermoleovorans group</taxon>
    </lineage>
</organism>
<dbReference type="OrthoDB" id="2082913at2"/>
<dbReference type="Gene3D" id="3.40.1350.10">
    <property type="match status" value="1"/>
</dbReference>
<evidence type="ECO:0000313" key="2">
    <source>
        <dbReference type="Proteomes" id="UP000032522"/>
    </source>
</evidence>